<dbReference type="Pfam" id="PF00356">
    <property type="entry name" value="LacI"/>
    <property type="match status" value="1"/>
</dbReference>
<dbReference type="Proteomes" id="UP001595906">
    <property type="component" value="Unassembled WGS sequence"/>
</dbReference>
<keyword evidence="3" id="KW-0804">Transcription</keyword>
<keyword evidence="2 5" id="KW-0238">DNA-binding</keyword>
<dbReference type="InterPro" id="IPR028082">
    <property type="entry name" value="Peripla_BP_I"/>
</dbReference>
<dbReference type="RefSeq" id="WP_379011335.1">
    <property type="nucleotide sequence ID" value="NZ_JBHSDC010000001.1"/>
</dbReference>
<dbReference type="Pfam" id="PF13377">
    <property type="entry name" value="Peripla_BP_3"/>
    <property type="match status" value="1"/>
</dbReference>
<evidence type="ECO:0000256" key="3">
    <source>
        <dbReference type="ARBA" id="ARBA00023163"/>
    </source>
</evidence>
<dbReference type="EMBL" id="JBHSDC010000001">
    <property type="protein sequence ID" value="MFC4230271.1"/>
    <property type="molecule type" value="Genomic_DNA"/>
</dbReference>
<dbReference type="InterPro" id="IPR000843">
    <property type="entry name" value="HTH_LacI"/>
</dbReference>
<dbReference type="PROSITE" id="PS50932">
    <property type="entry name" value="HTH_LACI_2"/>
    <property type="match status" value="1"/>
</dbReference>
<accession>A0ABV8PSH8</accession>
<keyword evidence="6" id="KW-1185">Reference proteome</keyword>
<sequence length="341" mass="37841">MTTNKDITIYDLAEELNLSPATVSRALKNNPVINADTRKKVLDLATKRGYRSNAFASNLRTQKTNTIGVIVHELNSYFITAVLAGIEEVATEAGYDILIAHSNETVAKERTNAHNLFNKRVDGVIASLAYDTDDLAHFAPFIKKHIPLLFFDRTDNSIAATQVVIDNVEAGYQATKHLIEQGCKHIVHATANLKRNVYSDRLAGYKKALLEHTLPYNEALVLVNDFKEDTGKLIVEQILAMKQLPDGLFVTNDFCAAVCIAELKKASIKVPKDIAVVGFNNDVVSRMVEPNITTINYPGKLMGRTIAERLVLQLKTKKNINKQDQIIVPSELIVRASSKRT</sequence>
<dbReference type="Gene3D" id="3.40.50.2300">
    <property type="match status" value="2"/>
</dbReference>
<evidence type="ECO:0000256" key="1">
    <source>
        <dbReference type="ARBA" id="ARBA00023015"/>
    </source>
</evidence>
<dbReference type="PANTHER" id="PTHR30146:SF109">
    <property type="entry name" value="HTH-TYPE TRANSCRIPTIONAL REGULATOR GALS"/>
    <property type="match status" value="1"/>
</dbReference>
<dbReference type="Gene3D" id="1.10.260.40">
    <property type="entry name" value="lambda repressor-like DNA-binding domains"/>
    <property type="match status" value="1"/>
</dbReference>
<dbReference type="PANTHER" id="PTHR30146">
    <property type="entry name" value="LACI-RELATED TRANSCRIPTIONAL REPRESSOR"/>
    <property type="match status" value="1"/>
</dbReference>
<dbReference type="GO" id="GO:0003677">
    <property type="term" value="F:DNA binding"/>
    <property type="evidence" value="ECO:0007669"/>
    <property type="project" value="UniProtKB-KW"/>
</dbReference>
<dbReference type="CDD" id="cd06267">
    <property type="entry name" value="PBP1_LacI_sugar_binding-like"/>
    <property type="match status" value="1"/>
</dbReference>
<reference evidence="6" key="1">
    <citation type="journal article" date="2019" name="Int. J. Syst. Evol. Microbiol.">
        <title>The Global Catalogue of Microorganisms (GCM) 10K type strain sequencing project: providing services to taxonomists for standard genome sequencing and annotation.</title>
        <authorList>
            <consortium name="The Broad Institute Genomics Platform"/>
            <consortium name="The Broad Institute Genome Sequencing Center for Infectious Disease"/>
            <person name="Wu L."/>
            <person name="Ma J."/>
        </authorList>
    </citation>
    <scope>NUCLEOTIDE SEQUENCE [LARGE SCALE GENOMIC DNA]</scope>
    <source>
        <strain evidence="6">CECT 8010</strain>
    </source>
</reference>
<name>A0ABV8PSH8_9BACT</name>
<protein>
    <submittedName>
        <fullName evidence="5">LacI family DNA-binding transcriptional regulator</fullName>
    </submittedName>
</protein>
<comment type="caution">
    <text evidence="5">The sequence shown here is derived from an EMBL/GenBank/DDBJ whole genome shotgun (WGS) entry which is preliminary data.</text>
</comment>
<proteinExistence type="predicted"/>
<gene>
    <name evidence="5" type="ORF">ACFOW1_00105</name>
</gene>
<dbReference type="SMART" id="SM00354">
    <property type="entry name" value="HTH_LACI"/>
    <property type="match status" value="1"/>
</dbReference>
<dbReference type="SUPFAM" id="SSF53822">
    <property type="entry name" value="Periplasmic binding protein-like I"/>
    <property type="match status" value="1"/>
</dbReference>
<evidence type="ECO:0000313" key="5">
    <source>
        <dbReference type="EMBL" id="MFC4230271.1"/>
    </source>
</evidence>
<feature type="domain" description="HTH lacI-type" evidence="4">
    <location>
        <begin position="7"/>
        <end position="61"/>
    </location>
</feature>
<keyword evidence="1" id="KW-0805">Transcription regulation</keyword>
<evidence type="ECO:0000256" key="2">
    <source>
        <dbReference type="ARBA" id="ARBA00023125"/>
    </source>
</evidence>
<dbReference type="InterPro" id="IPR046335">
    <property type="entry name" value="LacI/GalR-like_sensor"/>
</dbReference>
<dbReference type="CDD" id="cd01392">
    <property type="entry name" value="HTH_LacI"/>
    <property type="match status" value="1"/>
</dbReference>
<dbReference type="InterPro" id="IPR010982">
    <property type="entry name" value="Lambda_DNA-bd_dom_sf"/>
</dbReference>
<evidence type="ECO:0000259" key="4">
    <source>
        <dbReference type="PROSITE" id="PS50932"/>
    </source>
</evidence>
<organism evidence="5 6">
    <name type="scientific">Parasediminibacterium paludis</name>
    <dbReference type="NCBI Taxonomy" id="908966"/>
    <lineage>
        <taxon>Bacteria</taxon>
        <taxon>Pseudomonadati</taxon>
        <taxon>Bacteroidota</taxon>
        <taxon>Chitinophagia</taxon>
        <taxon>Chitinophagales</taxon>
        <taxon>Chitinophagaceae</taxon>
        <taxon>Parasediminibacterium</taxon>
    </lineage>
</organism>
<dbReference type="SUPFAM" id="SSF47413">
    <property type="entry name" value="lambda repressor-like DNA-binding domains"/>
    <property type="match status" value="1"/>
</dbReference>
<evidence type="ECO:0000313" key="6">
    <source>
        <dbReference type="Proteomes" id="UP001595906"/>
    </source>
</evidence>